<proteinExistence type="predicted"/>
<accession>A0ABW3TSP9</accession>
<protein>
    <submittedName>
        <fullName evidence="1">SAV_915 family protein</fullName>
    </submittedName>
</protein>
<dbReference type="NCBIfam" id="NF042914">
    <property type="entry name" value="SAV915_dom"/>
    <property type="match status" value="1"/>
</dbReference>
<gene>
    <name evidence="1" type="ORF">ACFQ3U_15135</name>
</gene>
<dbReference type="Proteomes" id="UP001597181">
    <property type="component" value="Unassembled WGS sequence"/>
</dbReference>
<reference evidence="2" key="1">
    <citation type="journal article" date="2019" name="Int. J. Syst. Evol. Microbiol.">
        <title>The Global Catalogue of Microorganisms (GCM) 10K type strain sequencing project: providing services to taxonomists for standard genome sequencing and annotation.</title>
        <authorList>
            <consortium name="The Broad Institute Genomics Platform"/>
            <consortium name="The Broad Institute Genome Sequencing Center for Infectious Disease"/>
            <person name="Wu L."/>
            <person name="Ma J."/>
        </authorList>
    </citation>
    <scope>NUCLEOTIDE SEQUENCE [LARGE SCALE GENOMIC DNA]</scope>
    <source>
        <strain evidence="2">CCUG 50213</strain>
    </source>
</reference>
<name>A0ABW3TSP9_9MICO</name>
<dbReference type="EMBL" id="JBHTLY010000010">
    <property type="protein sequence ID" value="MFD1203229.1"/>
    <property type="molecule type" value="Genomic_DNA"/>
</dbReference>
<comment type="caution">
    <text evidence="1">The sequence shown here is derived from an EMBL/GenBank/DDBJ whole genome shotgun (WGS) entry which is preliminary data.</text>
</comment>
<keyword evidence="2" id="KW-1185">Reference proteome</keyword>
<sequence>MAEKRVGLQPLRPLIGAPRSARADLGDHRVVPPYLYLPTRETEDGLRLAEVRELSDGRAALLAFTALDRLLDACGWRQPWAVVPLEGLETIRDEQPFDTVGFDVEVPSQLRRDGRLV</sequence>
<organism evidence="1 2">
    <name type="scientific">Leucobacter albus</name>
    <dbReference type="NCBI Taxonomy" id="272210"/>
    <lineage>
        <taxon>Bacteria</taxon>
        <taxon>Bacillati</taxon>
        <taxon>Actinomycetota</taxon>
        <taxon>Actinomycetes</taxon>
        <taxon>Micrococcales</taxon>
        <taxon>Microbacteriaceae</taxon>
        <taxon>Leucobacter</taxon>
    </lineage>
</organism>
<evidence type="ECO:0000313" key="2">
    <source>
        <dbReference type="Proteomes" id="UP001597181"/>
    </source>
</evidence>
<evidence type="ECO:0000313" key="1">
    <source>
        <dbReference type="EMBL" id="MFD1203229.1"/>
    </source>
</evidence>
<dbReference type="RefSeq" id="WP_343962094.1">
    <property type="nucleotide sequence ID" value="NZ_BAAAKZ010000014.1"/>
</dbReference>
<dbReference type="InterPro" id="IPR049975">
    <property type="entry name" value="SAV_915-like_dom"/>
</dbReference>